<evidence type="ECO:0000313" key="2">
    <source>
        <dbReference type="EMBL" id="CAI2359463.1"/>
    </source>
</evidence>
<sequence length="322" mass="38347">MTPEYIEDSIDEPRTSEFLFLHILLVIPEFVQYYTQRHPEWDADEEKFKFSRSIRQVIYQYFDEDIEKINISEFWDLLKSEVEELQKNNLLALFMTLLERLEEEKRLGMSLTFNKRFNNPYAPTLAHTTFDPSIMKQDRELFIGTYEAKYQCKTCWNSNIEYEKFMNIPINFYKNDSYKGFQEFLEMHKIRTSGKMHCKHCSRNQMLLNQSSSHELQDCFVQKRIVEYPLCLIVVISKRNNFKQFMNFELDFSHGFPSPVHYTNIGIILHTGSTRCGYKYCTKVKVNGERKLIIPSGRPHPPSIAKFGFHDHILVYSLQSKD</sequence>
<keyword evidence="3" id="KW-1185">Reference proteome</keyword>
<name>A0AAD1U0A2_EUPCR</name>
<dbReference type="InterPro" id="IPR001394">
    <property type="entry name" value="Peptidase_C19_UCH"/>
</dbReference>
<proteinExistence type="predicted"/>
<dbReference type="InterPro" id="IPR038765">
    <property type="entry name" value="Papain-like_cys_pep_sf"/>
</dbReference>
<feature type="domain" description="Peptidase C19 ubiquitin carboxyl-terminal hydrolase" evidence="1">
    <location>
        <begin position="21"/>
        <end position="285"/>
    </location>
</feature>
<dbReference type="Proteomes" id="UP001295684">
    <property type="component" value="Unassembled WGS sequence"/>
</dbReference>
<reference evidence="2" key="1">
    <citation type="submission" date="2023-07" db="EMBL/GenBank/DDBJ databases">
        <authorList>
            <consortium name="AG Swart"/>
            <person name="Singh M."/>
            <person name="Singh A."/>
            <person name="Seah K."/>
            <person name="Emmerich C."/>
        </authorList>
    </citation>
    <scope>NUCLEOTIDE SEQUENCE</scope>
    <source>
        <strain evidence="2">DP1</strain>
    </source>
</reference>
<comment type="caution">
    <text evidence="2">The sequence shown here is derived from an EMBL/GenBank/DDBJ whole genome shotgun (WGS) entry which is preliminary data.</text>
</comment>
<dbReference type="SUPFAM" id="SSF54001">
    <property type="entry name" value="Cysteine proteinases"/>
    <property type="match status" value="1"/>
</dbReference>
<dbReference type="GO" id="GO:0004843">
    <property type="term" value="F:cysteine-type deubiquitinase activity"/>
    <property type="evidence" value="ECO:0007669"/>
    <property type="project" value="InterPro"/>
</dbReference>
<accession>A0AAD1U0A2</accession>
<evidence type="ECO:0000313" key="3">
    <source>
        <dbReference type="Proteomes" id="UP001295684"/>
    </source>
</evidence>
<dbReference type="Gene3D" id="3.90.70.10">
    <property type="entry name" value="Cysteine proteinases"/>
    <property type="match status" value="1"/>
</dbReference>
<dbReference type="AlphaFoldDB" id="A0AAD1U0A2"/>
<gene>
    <name evidence="2" type="ORF">ECRASSUSDP1_LOCUS754</name>
</gene>
<dbReference type="EMBL" id="CAMPGE010000708">
    <property type="protein sequence ID" value="CAI2359463.1"/>
    <property type="molecule type" value="Genomic_DNA"/>
</dbReference>
<dbReference type="Pfam" id="PF00443">
    <property type="entry name" value="UCH"/>
    <property type="match status" value="1"/>
</dbReference>
<dbReference type="GO" id="GO:0016579">
    <property type="term" value="P:protein deubiquitination"/>
    <property type="evidence" value="ECO:0007669"/>
    <property type="project" value="InterPro"/>
</dbReference>
<protein>
    <recommendedName>
        <fullName evidence="1">Peptidase C19 ubiquitin carboxyl-terminal hydrolase domain-containing protein</fullName>
    </recommendedName>
</protein>
<organism evidence="2 3">
    <name type="scientific">Euplotes crassus</name>
    <dbReference type="NCBI Taxonomy" id="5936"/>
    <lineage>
        <taxon>Eukaryota</taxon>
        <taxon>Sar</taxon>
        <taxon>Alveolata</taxon>
        <taxon>Ciliophora</taxon>
        <taxon>Intramacronucleata</taxon>
        <taxon>Spirotrichea</taxon>
        <taxon>Hypotrichia</taxon>
        <taxon>Euplotida</taxon>
        <taxon>Euplotidae</taxon>
        <taxon>Moneuplotes</taxon>
    </lineage>
</organism>
<evidence type="ECO:0000259" key="1">
    <source>
        <dbReference type="Pfam" id="PF00443"/>
    </source>
</evidence>